<dbReference type="InterPro" id="IPR013325">
    <property type="entry name" value="RNA_pol_sigma_r2"/>
</dbReference>
<dbReference type="Gene3D" id="1.10.1740.10">
    <property type="match status" value="1"/>
</dbReference>
<dbReference type="PANTHER" id="PTHR43133:SF65">
    <property type="entry name" value="ECF RNA POLYMERASE SIGMA FACTOR SIGG"/>
    <property type="match status" value="1"/>
</dbReference>
<dbReference type="NCBIfam" id="TIGR02937">
    <property type="entry name" value="sigma70-ECF"/>
    <property type="match status" value="1"/>
</dbReference>
<dbReference type="SUPFAM" id="SSF88946">
    <property type="entry name" value="Sigma2 domain of RNA polymerase sigma factors"/>
    <property type="match status" value="1"/>
</dbReference>
<dbReference type="InterPro" id="IPR014305">
    <property type="entry name" value="RNA_pol_sigma-G_actinobac"/>
</dbReference>
<dbReference type="InterPro" id="IPR013324">
    <property type="entry name" value="RNA_pol_sigma_r3/r4-like"/>
</dbReference>
<feature type="domain" description="RNA polymerase sigma-70 region 2" evidence="6">
    <location>
        <begin position="29"/>
        <end position="99"/>
    </location>
</feature>
<dbReference type="Pfam" id="PF04542">
    <property type="entry name" value="Sigma70_r2"/>
    <property type="match status" value="1"/>
</dbReference>
<dbReference type="RefSeq" id="WP_133827277.1">
    <property type="nucleotide sequence ID" value="NZ_BAABHR010000014.1"/>
</dbReference>
<evidence type="ECO:0000256" key="1">
    <source>
        <dbReference type="ARBA" id="ARBA00010641"/>
    </source>
</evidence>
<keyword evidence="3" id="KW-0805">Transcription regulation</keyword>
<dbReference type="SUPFAM" id="SSF54427">
    <property type="entry name" value="NTF2-like"/>
    <property type="match status" value="1"/>
</dbReference>
<dbReference type="GO" id="GO:0003677">
    <property type="term" value="F:DNA binding"/>
    <property type="evidence" value="ECO:0007669"/>
    <property type="project" value="InterPro"/>
</dbReference>
<dbReference type="InterPro" id="IPR007627">
    <property type="entry name" value="RNA_pol_sigma70_r2"/>
</dbReference>
<evidence type="ECO:0000313" key="10">
    <source>
        <dbReference type="Proteomes" id="UP000295705"/>
    </source>
</evidence>
<dbReference type="GO" id="GO:0016987">
    <property type="term" value="F:sigma factor activity"/>
    <property type="evidence" value="ECO:0007669"/>
    <property type="project" value="UniProtKB-KW"/>
</dbReference>
<dbReference type="InterPro" id="IPR032710">
    <property type="entry name" value="NTF2-like_dom_sf"/>
</dbReference>
<dbReference type="InterPro" id="IPR037401">
    <property type="entry name" value="SnoaL-like"/>
</dbReference>
<gene>
    <name evidence="9" type="ORF">EV188_104165</name>
</gene>
<evidence type="ECO:0000259" key="7">
    <source>
        <dbReference type="Pfam" id="PF08281"/>
    </source>
</evidence>
<dbReference type="Pfam" id="PF12680">
    <property type="entry name" value="SnoaL_2"/>
    <property type="match status" value="1"/>
</dbReference>
<dbReference type="AlphaFoldDB" id="A0A4R6V9W9"/>
<keyword evidence="10" id="KW-1185">Reference proteome</keyword>
<name>A0A4R6V9W9_9PSEU</name>
<organism evidence="9 10">
    <name type="scientific">Actinomycetospora succinea</name>
    <dbReference type="NCBI Taxonomy" id="663603"/>
    <lineage>
        <taxon>Bacteria</taxon>
        <taxon>Bacillati</taxon>
        <taxon>Actinomycetota</taxon>
        <taxon>Actinomycetes</taxon>
        <taxon>Pseudonocardiales</taxon>
        <taxon>Pseudonocardiaceae</taxon>
        <taxon>Actinomycetospora</taxon>
    </lineage>
</organism>
<dbReference type="GO" id="GO:0006352">
    <property type="term" value="P:DNA-templated transcription initiation"/>
    <property type="evidence" value="ECO:0007669"/>
    <property type="project" value="InterPro"/>
</dbReference>
<dbReference type="Pfam" id="PF08281">
    <property type="entry name" value="Sigma70_r4_2"/>
    <property type="match status" value="1"/>
</dbReference>
<dbReference type="InterPro" id="IPR039425">
    <property type="entry name" value="RNA_pol_sigma-70-like"/>
</dbReference>
<dbReference type="InterPro" id="IPR014284">
    <property type="entry name" value="RNA_pol_sigma-70_dom"/>
</dbReference>
<protein>
    <submittedName>
        <fullName evidence="9">RNA polymerase ECF family sigma subunit</fullName>
    </submittedName>
</protein>
<dbReference type="EMBL" id="SNYO01000004">
    <property type="protein sequence ID" value="TDQ58425.1"/>
    <property type="molecule type" value="Genomic_DNA"/>
</dbReference>
<reference evidence="9 10" key="1">
    <citation type="submission" date="2019-03" db="EMBL/GenBank/DDBJ databases">
        <title>Genomic Encyclopedia of Type Strains, Phase IV (KMG-IV): sequencing the most valuable type-strain genomes for metagenomic binning, comparative biology and taxonomic classification.</title>
        <authorList>
            <person name="Goeker M."/>
        </authorList>
    </citation>
    <scope>NUCLEOTIDE SEQUENCE [LARGE SCALE GENOMIC DNA]</scope>
    <source>
        <strain evidence="9 10">DSM 45775</strain>
    </source>
</reference>
<dbReference type="NCBIfam" id="NF006089">
    <property type="entry name" value="PRK08241.1"/>
    <property type="match status" value="1"/>
</dbReference>
<dbReference type="OrthoDB" id="3806887at2"/>
<proteinExistence type="inferred from homology"/>
<evidence type="ECO:0000256" key="2">
    <source>
        <dbReference type="ARBA" id="ARBA00011344"/>
    </source>
</evidence>
<dbReference type="InterPro" id="IPR013249">
    <property type="entry name" value="RNA_pol_sigma70_r4_t2"/>
</dbReference>
<dbReference type="Proteomes" id="UP000295705">
    <property type="component" value="Unassembled WGS sequence"/>
</dbReference>
<evidence type="ECO:0000259" key="8">
    <source>
        <dbReference type="Pfam" id="PF12680"/>
    </source>
</evidence>
<evidence type="ECO:0000259" key="6">
    <source>
        <dbReference type="Pfam" id="PF04542"/>
    </source>
</evidence>
<evidence type="ECO:0000256" key="5">
    <source>
        <dbReference type="ARBA" id="ARBA00023163"/>
    </source>
</evidence>
<accession>A0A4R6V9W9</accession>
<evidence type="ECO:0000256" key="4">
    <source>
        <dbReference type="ARBA" id="ARBA00023082"/>
    </source>
</evidence>
<feature type="domain" description="SnoaL-like" evidence="8">
    <location>
        <begin position="221"/>
        <end position="318"/>
    </location>
</feature>
<dbReference type="NCBIfam" id="TIGR02960">
    <property type="entry name" value="SigX5"/>
    <property type="match status" value="1"/>
</dbReference>
<comment type="similarity">
    <text evidence="1">Belongs to the sigma-70 factor family. ECF subfamily.</text>
</comment>
<comment type="subunit">
    <text evidence="2">Interacts transiently with the RNA polymerase catalytic core formed by RpoA, RpoB, RpoC and RpoZ (2 alpha, 1 beta, 1 beta' and 1 omega subunit) to form the RNA polymerase holoenzyme that can initiate transcription.</text>
</comment>
<evidence type="ECO:0000256" key="3">
    <source>
        <dbReference type="ARBA" id="ARBA00023015"/>
    </source>
</evidence>
<dbReference type="PANTHER" id="PTHR43133">
    <property type="entry name" value="RNA POLYMERASE ECF-TYPE SIGMA FACTO"/>
    <property type="match status" value="1"/>
</dbReference>
<sequence>MSTIPVEPAPDPDLERARAGDDEAFARLVGPLRRELHAHCYRMLGSVHDADDALQDALLRAWRAIDRFEDRPGRPGALRSWLYTVATNTSLDTAGRRGRRALPMDLGPSSEGLADDPPRTEVAWLGPYPDDPDATVEERETVELAFVAALQHLPGNQRAALLLMEVLGFSAAEVAEMMATTTASVNSAVQRARATLASKVDGPSQQRTLRALSDVQLSATVARYTAALEAGDADALVGLLTADVTWAMPPSAAWYRGLPAVTAFLHAGPLITPWRHVPARANGQLAVGCYTWDDETTRWRGMVLDVLTLAPDGRIAEVTAFIGPEHLVRAGLPETLPADTTLTAPG</sequence>
<dbReference type="Gene3D" id="3.10.450.50">
    <property type="match status" value="1"/>
</dbReference>
<comment type="caution">
    <text evidence="9">The sequence shown here is derived from an EMBL/GenBank/DDBJ whole genome shotgun (WGS) entry which is preliminary data.</text>
</comment>
<feature type="domain" description="RNA polymerase sigma factor 70 region 4 type 2" evidence="7">
    <location>
        <begin position="145"/>
        <end position="196"/>
    </location>
</feature>
<dbReference type="SUPFAM" id="SSF88659">
    <property type="entry name" value="Sigma3 and sigma4 domains of RNA polymerase sigma factors"/>
    <property type="match status" value="1"/>
</dbReference>
<evidence type="ECO:0000313" key="9">
    <source>
        <dbReference type="EMBL" id="TDQ58425.1"/>
    </source>
</evidence>
<keyword evidence="5" id="KW-0804">Transcription</keyword>
<keyword evidence="4" id="KW-0731">Sigma factor</keyword>
<dbReference type="Gene3D" id="1.10.10.10">
    <property type="entry name" value="Winged helix-like DNA-binding domain superfamily/Winged helix DNA-binding domain"/>
    <property type="match status" value="1"/>
</dbReference>
<dbReference type="InterPro" id="IPR036388">
    <property type="entry name" value="WH-like_DNA-bd_sf"/>
</dbReference>